<comment type="caution">
    <text evidence="1">The sequence shown here is derived from an EMBL/GenBank/DDBJ whole genome shotgun (WGS) entry which is preliminary data.</text>
</comment>
<keyword evidence="2" id="KW-1185">Reference proteome</keyword>
<dbReference type="InterPro" id="IPR036493">
    <property type="entry name" value="YunC_sf"/>
</dbReference>
<dbReference type="Proteomes" id="UP001501343">
    <property type="component" value="Unassembled WGS sequence"/>
</dbReference>
<gene>
    <name evidence="1" type="ORF">GCM10009775_07970</name>
</gene>
<sequence length="132" mass="13360">MRQQLDLGAGRAVLLMDSISLLTPGDEGAIVVSASHGGVYVGELAAPYALKLVTFNDAGIGKDSAGTAGLKILERSGIAACTCASTSARIGDVDDHWRNGVVSVVNEHAAGIGIRAGMTLREAVDRAASVAA</sequence>
<accession>A0ABN2PDT8</accession>
<organism evidence="1 2">
    <name type="scientific">Microbacterium aoyamense</name>
    <dbReference type="NCBI Taxonomy" id="344166"/>
    <lineage>
        <taxon>Bacteria</taxon>
        <taxon>Bacillati</taxon>
        <taxon>Actinomycetota</taxon>
        <taxon>Actinomycetes</taxon>
        <taxon>Micrococcales</taxon>
        <taxon>Microbacteriaceae</taxon>
        <taxon>Microbacterium</taxon>
    </lineage>
</organism>
<evidence type="ECO:0000313" key="2">
    <source>
        <dbReference type="Proteomes" id="UP001501343"/>
    </source>
</evidence>
<proteinExistence type="predicted"/>
<protein>
    <submittedName>
        <fullName evidence="1">Uncharacterized protein</fullName>
    </submittedName>
</protein>
<dbReference type="EMBL" id="BAAAOF010000002">
    <property type="protein sequence ID" value="GAA1917839.1"/>
    <property type="molecule type" value="Genomic_DNA"/>
</dbReference>
<reference evidence="1 2" key="1">
    <citation type="journal article" date="2019" name="Int. J. Syst. Evol. Microbiol.">
        <title>The Global Catalogue of Microorganisms (GCM) 10K type strain sequencing project: providing services to taxonomists for standard genome sequencing and annotation.</title>
        <authorList>
            <consortium name="The Broad Institute Genomics Platform"/>
            <consortium name="The Broad Institute Genome Sequencing Center for Infectious Disease"/>
            <person name="Wu L."/>
            <person name="Ma J."/>
        </authorList>
    </citation>
    <scope>NUCLEOTIDE SEQUENCE [LARGE SCALE GENOMIC DNA]</scope>
    <source>
        <strain evidence="1 2">JCM 14900</strain>
    </source>
</reference>
<name>A0ABN2PDT8_9MICO</name>
<dbReference type="Gene3D" id="3.30.1980.10">
    <property type="entry name" value="Hypothetical protein YunC"/>
    <property type="match status" value="1"/>
</dbReference>
<dbReference type="RefSeq" id="WP_248145674.1">
    <property type="nucleotide sequence ID" value="NZ_BAAAOF010000002.1"/>
</dbReference>
<evidence type="ECO:0000313" key="1">
    <source>
        <dbReference type="EMBL" id="GAA1917839.1"/>
    </source>
</evidence>